<proteinExistence type="predicted"/>
<name>A0AAX3IEH3_9PSED</name>
<dbReference type="GO" id="GO:0019290">
    <property type="term" value="P:siderophore biosynthetic process"/>
    <property type="evidence" value="ECO:0007669"/>
    <property type="project" value="InterPro"/>
</dbReference>
<keyword evidence="3" id="KW-0808">Transferase</keyword>
<dbReference type="Gene3D" id="3.40.630.30">
    <property type="match status" value="1"/>
</dbReference>
<dbReference type="InterPro" id="IPR016181">
    <property type="entry name" value="Acyl_CoA_acyltransferase"/>
</dbReference>
<reference evidence="3 4" key="1">
    <citation type="submission" date="2019-05" db="EMBL/GenBank/DDBJ databases">
        <authorList>
            <consortium name="Pathogen Informatics"/>
        </authorList>
    </citation>
    <scope>NUCLEOTIDE SEQUENCE [LARGE SCALE GENOMIC DNA]</scope>
    <source>
        <strain evidence="3 4">NCTC10696</strain>
    </source>
</reference>
<keyword evidence="3" id="KW-0012">Acyltransferase</keyword>
<dbReference type="PANTHER" id="PTHR31438:SF1">
    <property type="entry name" value="LYSINE N-ACYLTRANSFERASE C17G9.06C-RELATED"/>
    <property type="match status" value="1"/>
</dbReference>
<dbReference type="Proteomes" id="UP000306562">
    <property type="component" value="Chromosome"/>
</dbReference>
<dbReference type="EC" id="2.3.1.102" evidence="3"/>
<dbReference type="GO" id="GO:0016410">
    <property type="term" value="F:N-acyltransferase activity"/>
    <property type="evidence" value="ECO:0007669"/>
    <property type="project" value="TreeGrafter"/>
</dbReference>
<dbReference type="SMART" id="SM01006">
    <property type="entry name" value="AlcB"/>
    <property type="match status" value="1"/>
</dbReference>
<dbReference type="AlphaFoldDB" id="A0AAX3IEH3"/>
<comment type="pathway">
    <text evidence="1">Siderophore biosynthesis.</text>
</comment>
<dbReference type="RefSeq" id="WP_164484839.1">
    <property type="nucleotide sequence ID" value="NZ_CBCSGQ010000007.1"/>
</dbReference>
<sequence length="353" mass="40355">MLTNEHTKRIIRVGQITGAAAHVIVDRSEIAVHLESGTACFELQSAHGDFKIIDPSCSASNMAIETSTSLSHVLAALEAWFADNPLRDRVEVLLPDPLSAQLCELGIAVFQNEKCLVTAEMFWQLSLPWCSKGMINSYPLCYAESGESNIPVRPQQPTGDVYARYIPWLGKTLTFKVADIDRDLVQFNRWMNDPRVSFFWEEEGNLDYHRAFLETQLADSRVIPLIGFFDAQPFGYFEVYWAKEDRLAPFCQATDFDRGFHLLVGEEAFRGRQWLEAWYPSLLHYMFLDDVRTQRVMAEPRADNERLLRCSEMLGFEKLKEFDFPHKRAALISLSRTTFFGSAQQLSGSRLSD</sequence>
<protein>
    <submittedName>
        <fullName evidence="3">Siderophore biosynthesis protein</fullName>
        <ecNumber evidence="3">2.3.1.102</ecNumber>
    </submittedName>
</protein>
<evidence type="ECO:0000313" key="4">
    <source>
        <dbReference type="Proteomes" id="UP000306562"/>
    </source>
</evidence>
<dbReference type="GeneID" id="61833057"/>
<evidence type="ECO:0000256" key="1">
    <source>
        <dbReference type="ARBA" id="ARBA00004924"/>
    </source>
</evidence>
<dbReference type="PANTHER" id="PTHR31438">
    <property type="entry name" value="LYSINE N-ACYLTRANSFERASE C17G9.06C-RELATED"/>
    <property type="match status" value="1"/>
</dbReference>
<organism evidence="3 4">
    <name type="scientific">Pseudomonas synxantha</name>
    <dbReference type="NCBI Taxonomy" id="47883"/>
    <lineage>
        <taxon>Bacteria</taxon>
        <taxon>Pseudomonadati</taxon>
        <taxon>Pseudomonadota</taxon>
        <taxon>Gammaproteobacteria</taxon>
        <taxon>Pseudomonadales</taxon>
        <taxon>Pseudomonadaceae</taxon>
        <taxon>Pseudomonas</taxon>
    </lineage>
</organism>
<gene>
    <name evidence="3" type="primary">pvdYII</name>
    <name evidence="3" type="ORF">NCTC10696_05530</name>
</gene>
<evidence type="ECO:0000259" key="2">
    <source>
        <dbReference type="SMART" id="SM01006"/>
    </source>
</evidence>
<evidence type="ECO:0000313" key="3">
    <source>
        <dbReference type="EMBL" id="VTR05213.1"/>
    </source>
</evidence>
<feature type="domain" description="Acyltransferase MbtK/IucB-like conserved" evidence="2">
    <location>
        <begin position="176"/>
        <end position="223"/>
    </location>
</feature>
<dbReference type="EMBL" id="LR590482">
    <property type="protein sequence ID" value="VTR05213.1"/>
    <property type="molecule type" value="Genomic_DNA"/>
</dbReference>
<dbReference type="InterPro" id="IPR019432">
    <property type="entry name" value="Acyltransferase_MbtK/IucB-like"/>
</dbReference>
<dbReference type="GO" id="GO:0050133">
    <property type="term" value="F:N6-hydroxylysine O-acetyltransferase activity"/>
    <property type="evidence" value="ECO:0007669"/>
    <property type="project" value="UniProtKB-EC"/>
</dbReference>
<dbReference type="Pfam" id="PF13523">
    <property type="entry name" value="Acetyltransf_8"/>
    <property type="match status" value="1"/>
</dbReference>
<accession>A0AAX3IEH3</accession>
<dbReference type="SUPFAM" id="SSF55729">
    <property type="entry name" value="Acyl-CoA N-acyltransferases (Nat)"/>
    <property type="match status" value="1"/>
</dbReference>